<evidence type="ECO:0000313" key="2">
    <source>
        <dbReference type="EMBL" id="TDH35012.1"/>
    </source>
</evidence>
<gene>
    <name evidence="2" type="ORF">E2A64_14940</name>
</gene>
<reference evidence="2 3" key="1">
    <citation type="journal article" date="2013" name="Int. J. Syst. Evol. Microbiol.">
        <title>Hoeflea suaedae sp. nov., an endophytic bacterium isolated from the root of the halophyte Suaeda maritima.</title>
        <authorList>
            <person name="Chung E.J."/>
            <person name="Park J.A."/>
            <person name="Pramanik P."/>
            <person name="Bibi F."/>
            <person name="Jeon C.O."/>
            <person name="Chung Y.R."/>
        </authorList>
    </citation>
    <scope>NUCLEOTIDE SEQUENCE [LARGE SCALE GENOMIC DNA]</scope>
    <source>
        <strain evidence="2 3">YC6898</strain>
    </source>
</reference>
<dbReference type="Proteomes" id="UP000295131">
    <property type="component" value="Unassembled WGS sequence"/>
</dbReference>
<evidence type="ECO:0000256" key="1">
    <source>
        <dbReference type="SAM" id="SignalP"/>
    </source>
</evidence>
<dbReference type="InterPro" id="IPR016537">
    <property type="entry name" value="UCP008159_ABC"/>
</dbReference>
<feature type="signal peptide" evidence="1">
    <location>
        <begin position="1"/>
        <end position="28"/>
    </location>
</feature>
<dbReference type="EMBL" id="SMSI01000003">
    <property type="protein sequence ID" value="TDH35012.1"/>
    <property type="molecule type" value="Genomic_DNA"/>
</dbReference>
<dbReference type="PIRSF" id="PIRSF008159">
    <property type="entry name" value="UCP008159_ABC"/>
    <property type="match status" value="1"/>
</dbReference>
<feature type="chain" id="PRO_5020269578" evidence="1">
    <location>
        <begin position="29"/>
        <end position="221"/>
    </location>
</feature>
<protein>
    <submittedName>
        <fullName evidence="2">DUF1007 family protein</fullName>
    </submittedName>
</protein>
<organism evidence="2 3">
    <name type="scientific">Pseudohoeflea suaedae</name>
    <dbReference type="NCBI Taxonomy" id="877384"/>
    <lineage>
        <taxon>Bacteria</taxon>
        <taxon>Pseudomonadati</taxon>
        <taxon>Pseudomonadota</taxon>
        <taxon>Alphaproteobacteria</taxon>
        <taxon>Hyphomicrobiales</taxon>
        <taxon>Rhizobiaceae</taxon>
        <taxon>Pseudohoeflea</taxon>
    </lineage>
</organism>
<name>A0A4R5PIM6_9HYPH</name>
<keyword evidence="1" id="KW-0732">Signal</keyword>
<evidence type="ECO:0000313" key="3">
    <source>
        <dbReference type="Proteomes" id="UP000295131"/>
    </source>
</evidence>
<comment type="caution">
    <text evidence="2">The sequence shown here is derived from an EMBL/GenBank/DDBJ whole genome shotgun (WGS) entry which is preliminary data.</text>
</comment>
<dbReference type="Pfam" id="PF06226">
    <property type="entry name" value="DUF1007"/>
    <property type="match status" value="1"/>
</dbReference>
<sequence length="221" mass="24061">MTPTARTFALRACTAAAFLAICTPSASAHPHIFADARLEIETDAKGNIAELRNVWRFDEVFSSSVVMDFDTNKNATMDPDELHRVAQVVTESLADFNYFVSLTDNGKDIKVAPPKAMVANYDDGQLLLIFAVEPAQTVKLGGMVKVGIYDPTMYTAIDFMNDGDLVVTGPDAAKCGTQVVRPDPDEVLEQNQASLTEAFFNDPAGTDLSKLFATRIELDCK</sequence>
<accession>A0A4R5PIM6</accession>
<dbReference type="RefSeq" id="WP_133285297.1">
    <property type="nucleotide sequence ID" value="NZ_SMSI01000003.1"/>
</dbReference>
<dbReference type="InterPro" id="IPR010412">
    <property type="entry name" value="DUF1007"/>
</dbReference>
<keyword evidence="3" id="KW-1185">Reference proteome</keyword>
<dbReference type="AlphaFoldDB" id="A0A4R5PIM6"/>
<dbReference type="OrthoDB" id="1679673at2"/>
<proteinExistence type="predicted"/>